<dbReference type="RefSeq" id="XP_028875758.1">
    <property type="nucleotide sequence ID" value="XM_029017179.1"/>
</dbReference>
<dbReference type="InterPro" id="IPR051021">
    <property type="entry name" value="Mito_Ser/Thr_phosphatase"/>
</dbReference>
<name>A0A1J4MNK7_9CRYT</name>
<evidence type="ECO:0000256" key="4">
    <source>
        <dbReference type="ARBA" id="ARBA00040722"/>
    </source>
</evidence>
<dbReference type="GO" id="GO:0005739">
    <property type="term" value="C:mitochondrion"/>
    <property type="evidence" value="ECO:0007669"/>
    <property type="project" value="TreeGrafter"/>
</dbReference>
<dbReference type="GO" id="GO:0004722">
    <property type="term" value="F:protein serine/threonine phosphatase activity"/>
    <property type="evidence" value="ECO:0007669"/>
    <property type="project" value="TreeGrafter"/>
</dbReference>
<accession>A0A1J4MNK7</accession>
<comment type="similarity">
    <text evidence="1">Belongs to the phosphoglycerate mutase family. BPG-dependent PGAM subfamily.</text>
</comment>
<protein>
    <recommendedName>
        <fullName evidence="3">Serine/threonine-protein phosphatase PGAM5, mitochondrial</fullName>
    </recommendedName>
    <alternativeName>
        <fullName evidence="4">Serine/threonine-protein phosphatase Pgam5, mitochondrial</fullName>
    </alternativeName>
</protein>
<gene>
    <name evidence="5" type="ORF">cubi_00165</name>
</gene>
<dbReference type="GO" id="GO:0090141">
    <property type="term" value="P:positive regulation of mitochondrial fission"/>
    <property type="evidence" value="ECO:0007669"/>
    <property type="project" value="TreeGrafter"/>
</dbReference>
<sequence>MLTCVFSSLKNCSYLIRINDFQMKKQGVNLFFFSNKKTFVSSKICRFVKFSTSTILLSSLMTIYSFMNFGYYLKDSINWNPNWDGDNKLKQENSGNGKAIGGENTRRWHQNILVRHGQYIIPAIKDEEKVLTDIGREQANETGKYLSQQYRNKVNAIYHSNLTRARETAIIISKYFPGVKLVEDSNLAEGVPIAPSPSVSGFKPTTEEIVSDKERIDNAFNTYFSKKGKSFDEKVDIIVCHGNVIRYMFCKGLQYPTSGWLRLNHLNCGVTRMSISTDSLVICSGLGDGGHLSPNIHTYN</sequence>
<dbReference type="EMBL" id="LRBP01000009">
    <property type="protein sequence ID" value="OII74612.1"/>
    <property type="molecule type" value="Genomic_DNA"/>
</dbReference>
<evidence type="ECO:0000256" key="2">
    <source>
        <dbReference type="ARBA" id="ARBA00022801"/>
    </source>
</evidence>
<dbReference type="AlphaFoldDB" id="A0A1J4MNK7"/>
<dbReference type="GeneID" id="39976958"/>
<dbReference type="Proteomes" id="UP000186176">
    <property type="component" value="Unassembled WGS sequence"/>
</dbReference>
<evidence type="ECO:0000256" key="3">
    <source>
        <dbReference type="ARBA" id="ARBA00039765"/>
    </source>
</evidence>
<evidence type="ECO:0000313" key="6">
    <source>
        <dbReference type="Proteomes" id="UP000186176"/>
    </source>
</evidence>
<dbReference type="InterPro" id="IPR013078">
    <property type="entry name" value="His_Pase_superF_clade-1"/>
</dbReference>
<dbReference type="PANTHER" id="PTHR20935">
    <property type="entry name" value="PHOSPHOGLYCERATE MUTASE-RELATED"/>
    <property type="match status" value="1"/>
</dbReference>
<dbReference type="SMART" id="SM00855">
    <property type="entry name" value="PGAM"/>
    <property type="match status" value="1"/>
</dbReference>
<keyword evidence="2" id="KW-0378">Hydrolase</keyword>
<comment type="caution">
    <text evidence="5">The sequence shown here is derived from an EMBL/GenBank/DDBJ whole genome shotgun (WGS) entry which is preliminary data.</text>
</comment>
<reference evidence="5 6" key="1">
    <citation type="submission" date="2016-10" db="EMBL/GenBank/DDBJ databases">
        <title>Reductive evolution of mitochondrial metabolism and differential evolution of invasion-related proteins in Cryptosporidium.</title>
        <authorList>
            <person name="Liu S."/>
            <person name="Roellig D.M."/>
            <person name="Guo Y."/>
            <person name="Li N."/>
            <person name="Frace M.A."/>
            <person name="Tang K."/>
            <person name="Zhang L."/>
            <person name="Feng Y."/>
            <person name="Xiao L."/>
        </authorList>
    </citation>
    <scope>NUCLEOTIDE SEQUENCE [LARGE SCALE GENOMIC DNA]</scope>
    <source>
        <strain evidence="5">39726</strain>
    </source>
</reference>
<dbReference type="InterPro" id="IPR029033">
    <property type="entry name" value="His_PPase_superfam"/>
</dbReference>
<dbReference type="Gene3D" id="3.40.50.1240">
    <property type="entry name" value="Phosphoglycerate mutase-like"/>
    <property type="match status" value="1"/>
</dbReference>
<dbReference type="OrthoDB" id="2118094at2759"/>
<dbReference type="Pfam" id="PF00300">
    <property type="entry name" value="His_Phos_1"/>
    <property type="match status" value="2"/>
</dbReference>
<evidence type="ECO:0000313" key="5">
    <source>
        <dbReference type="EMBL" id="OII74612.1"/>
    </source>
</evidence>
<dbReference type="VEuPathDB" id="CryptoDB:cubi_00165"/>
<dbReference type="CDD" id="cd07067">
    <property type="entry name" value="HP_PGM_like"/>
    <property type="match status" value="1"/>
</dbReference>
<dbReference type="PANTHER" id="PTHR20935:SF0">
    <property type="entry name" value="SERINE_THREONINE-PROTEIN PHOSPHATASE PGAM5, MITOCHONDRIAL"/>
    <property type="match status" value="1"/>
</dbReference>
<keyword evidence="6" id="KW-1185">Reference proteome</keyword>
<evidence type="ECO:0000256" key="1">
    <source>
        <dbReference type="ARBA" id="ARBA00006717"/>
    </source>
</evidence>
<dbReference type="SUPFAM" id="SSF53254">
    <property type="entry name" value="Phosphoglycerate mutase-like"/>
    <property type="match status" value="1"/>
</dbReference>
<organism evidence="5 6">
    <name type="scientific">Cryptosporidium ubiquitum</name>
    <dbReference type="NCBI Taxonomy" id="857276"/>
    <lineage>
        <taxon>Eukaryota</taxon>
        <taxon>Sar</taxon>
        <taxon>Alveolata</taxon>
        <taxon>Apicomplexa</taxon>
        <taxon>Conoidasida</taxon>
        <taxon>Coccidia</taxon>
        <taxon>Eucoccidiorida</taxon>
        <taxon>Eimeriorina</taxon>
        <taxon>Cryptosporidiidae</taxon>
        <taxon>Cryptosporidium</taxon>
    </lineage>
</organism>
<proteinExistence type="inferred from homology"/>